<dbReference type="SUPFAM" id="SSF55961">
    <property type="entry name" value="Bet v1-like"/>
    <property type="match status" value="1"/>
</dbReference>
<reference evidence="3 4" key="1">
    <citation type="submission" date="2019-07" db="EMBL/GenBank/DDBJ databases">
        <title>Full genome sequence of Devosia sp. Gsoil 520.</title>
        <authorList>
            <person name="Im W.-T."/>
        </authorList>
    </citation>
    <scope>NUCLEOTIDE SEQUENCE [LARGE SCALE GENOMIC DNA]</scope>
    <source>
        <strain evidence="3 4">Gsoil 520</strain>
    </source>
</reference>
<evidence type="ECO:0000313" key="3">
    <source>
        <dbReference type="EMBL" id="QDZ11413.1"/>
    </source>
</evidence>
<evidence type="ECO:0000256" key="1">
    <source>
        <dbReference type="ARBA" id="ARBA00006817"/>
    </source>
</evidence>
<protein>
    <submittedName>
        <fullName evidence="3">ATPase</fullName>
    </submittedName>
</protein>
<keyword evidence="4" id="KW-1185">Reference proteome</keyword>
<accession>A0A5B8LT82</accession>
<proteinExistence type="inferred from homology"/>
<dbReference type="RefSeq" id="WP_146290235.1">
    <property type="nucleotide sequence ID" value="NZ_CP042304.1"/>
</dbReference>
<evidence type="ECO:0000259" key="2">
    <source>
        <dbReference type="Pfam" id="PF08327"/>
    </source>
</evidence>
<name>A0A5B8LT82_9HYPH</name>
<gene>
    <name evidence="3" type="ORF">FPZ08_11955</name>
</gene>
<dbReference type="CDD" id="cd08900">
    <property type="entry name" value="SRPBCC_CalC_Aha1-like_7"/>
    <property type="match status" value="1"/>
</dbReference>
<dbReference type="Gene3D" id="3.30.530.20">
    <property type="match status" value="1"/>
</dbReference>
<dbReference type="InterPro" id="IPR013538">
    <property type="entry name" value="ASHA1/2-like_C"/>
</dbReference>
<sequence>MTSLSDRHSTFTVERILPGRPTHAWRFWADPALKQAWSGCHPDWTMLEEVHDFHTGGRDFSRMRDTEGAIHSMDMRYLDLLQPQRILYAYTMHLDATPLSASLVTIDLTPKSDATSMVYTEQLTMLAGDTAQRRAGTGDGFDRLVLEMERALAVLQ</sequence>
<organism evidence="3 4">
    <name type="scientific">Devosia ginsengisoli</name>
    <dbReference type="NCBI Taxonomy" id="400770"/>
    <lineage>
        <taxon>Bacteria</taxon>
        <taxon>Pseudomonadati</taxon>
        <taxon>Pseudomonadota</taxon>
        <taxon>Alphaproteobacteria</taxon>
        <taxon>Hyphomicrobiales</taxon>
        <taxon>Devosiaceae</taxon>
        <taxon>Devosia</taxon>
    </lineage>
</organism>
<evidence type="ECO:0000313" key="4">
    <source>
        <dbReference type="Proteomes" id="UP000315364"/>
    </source>
</evidence>
<dbReference type="Pfam" id="PF08327">
    <property type="entry name" value="AHSA1"/>
    <property type="match status" value="1"/>
</dbReference>
<feature type="domain" description="Activator of Hsp90 ATPase homologue 1/2-like C-terminal" evidence="2">
    <location>
        <begin position="22"/>
        <end position="147"/>
    </location>
</feature>
<dbReference type="Proteomes" id="UP000315364">
    <property type="component" value="Chromosome"/>
</dbReference>
<dbReference type="InterPro" id="IPR023393">
    <property type="entry name" value="START-like_dom_sf"/>
</dbReference>
<dbReference type="KEGG" id="dea:FPZ08_11955"/>
<dbReference type="AlphaFoldDB" id="A0A5B8LT82"/>
<dbReference type="EMBL" id="CP042304">
    <property type="protein sequence ID" value="QDZ11413.1"/>
    <property type="molecule type" value="Genomic_DNA"/>
</dbReference>
<dbReference type="OrthoDB" id="9803476at2"/>
<comment type="similarity">
    <text evidence="1">Belongs to the AHA1 family.</text>
</comment>